<keyword evidence="3" id="KW-1185">Reference proteome</keyword>
<proteinExistence type="predicted"/>
<keyword evidence="1" id="KW-0106">Calcium</keyword>
<dbReference type="Pfam" id="PF00353">
    <property type="entry name" value="HemolysinCabind"/>
    <property type="match status" value="2"/>
</dbReference>
<reference evidence="2 3" key="1">
    <citation type="submission" date="2018-01" db="EMBL/GenBank/DDBJ databases">
        <title>The complete genome sequence of Chromatium okenii LaCa, a purple sulfur bacterium with a turbulent life.</title>
        <authorList>
            <person name="Luedin S.M."/>
            <person name="Liechti N."/>
            <person name="Storelli N."/>
            <person name="Danza F."/>
            <person name="Wittwer M."/>
            <person name="Pothier J.F."/>
            <person name="Tonolla M.A."/>
        </authorList>
    </citation>
    <scope>NUCLEOTIDE SEQUENCE [LARGE SCALE GENOMIC DNA]</scope>
    <source>
        <strain evidence="2 3">LaCa</strain>
    </source>
</reference>
<dbReference type="AlphaFoldDB" id="A0A2S7XRP6"/>
<dbReference type="InterPro" id="IPR018511">
    <property type="entry name" value="Hemolysin-typ_Ca-bd_CS"/>
</dbReference>
<organism evidence="2 3">
    <name type="scientific">Chromatium okenii</name>
    <dbReference type="NCBI Taxonomy" id="61644"/>
    <lineage>
        <taxon>Bacteria</taxon>
        <taxon>Pseudomonadati</taxon>
        <taxon>Pseudomonadota</taxon>
        <taxon>Gammaproteobacteria</taxon>
        <taxon>Chromatiales</taxon>
        <taxon>Chromatiaceae</taxon>
        <taxon>Chromatium</taxon>
    </lineage>
</organism>
<dbReference type="Proteomes" id="UP000239936">
    <property type="component" value="Unassembled WGS sequence"/>
</dbReference>
<dbReference type="InterPro" id="IPR001343">
    <property type="entry name" value="Hemolysn_Ca-bd"/>
</dbReference>
<dbReference type="PRINTS" id="PR00313">
    <property type="entry name" value="CABNDNGRPT"/>
</dbReference>
<evidence type="ECO:0000256" key="1">
    <source>
        <dbReference type="ARBA" id="ARBA00022837"/>
    </source>
</evidence>
<dbReference type="SUPFAM" id="SSF51120">
    <property type="entry name" value="beta-Roll"/>
    <property type="match status" value="1"/>
</dbReference>
<dbReference type="Gene3D" id="2.150.10.10">
    <property type="entry name" value="Serralysin-like metalloprotease, C-terminal"/>
    <property type="match status" value="1"/>
</dbReference>
<gene>
    <name evidence="2" type="ORF">CXB77_10035</name>
</gene>
<sequence length="306" mass="30748">MVLNGEAGNDKFSYATTTTNANIDLVTIAGGAGTDTLYISGGAVFGLTATVSGVEAITFANTIAGATTLAWTGGSTDIVTITELNTDAEMLTITTVAGSGVLNTSNWSWLGWAAGDKLSLTGDTGNDVLTGTIGLDTITGGAGNDAINVGATDGVSDRVVFSAPASNGSDTITNFNAVTGATGDILYSRDFTFVAGTAADTALNAANTAACDNVSEFADNVVAVNATEGVTAVTWQAAANTGNIDTTLFSRLLVLDIGATANIYYVENTTVADDNSVSITLLGTFSDIGTITGGITFVAANFDFIA</sequence>
<evidence type="ECO:0008006" key="4">
    <source>
        <dbReference type="Google" id="ProtNLM"/>
    </source>
</evidence>
<protein>
    <recommendedName>
        <fullName evidence="4">Calcium-binding protein</fullName>
    </recommendedName>
</protein>
<accession>A0A2S7XRP6</accession>
<evidence type="ECO:0000313" key="2">
    <source>
        <dbReference type="EMBL" id="PQJ96138.1"/>
    </source>
</evidence>
<comment type="caution">
    <text evidence="2">The sequence shown here is derived from an EMBL/GenBank/DDBJ whole genome shotgun (WGS) entry which is preliminary data.</text>
</comment>
<evidence type="ECO:0000313" key="3">
    <source>
        <dbReference type="Proteomes" id="UP000239936"/>
    </source>
</evidence>
<name>A0A2S7XRP6_9GAMM</name>
<dbReference type="InterPro" id="IPR011049">
    <property type="entry name" value="Serralysin-like_metalloprot_C"/>
</dbReference>
<dbReference type="GO" id="GO:0005509">
    <property type="term" value="F:calcium ion binding"/>
    <property type="evidence" value="ECO:0007669"/>
    <property type="project" value="InterPro"/>
</dbReference>
<dbReference type="PROSITE" id="PS00330">
    <property type="entry name" value="HEMOLYSIN_CALCIUM"/>
    <property type="match status" value="1"/>
</dbReference>
<dbReference type="EMBL" id="PPGH01000035">
    <property type="protein sequence ID" value="PQJ96138.1"/>
    <property type="molecule type" value="Genomic_DNA"/>
</dbReference>